<evidence type="ECO:0000313" key="2">
    <source>
        <dbReference type="EMBL" id="KAL3625243.1"/>
    </source>
</evidence>
<keyword evidence="3" id="KW-1185">Reference proteome</keyword>
<protein>
    <submittedName>
        <fullName evidence="2">Uncharacterized protein</fullName>
    </submittedName>
</protein>
<reference evidence="3" key="1">
    <citation type="journal article" date="2024" name="IScience">
        <title>Strigolactones Initiate the Formation of Haustorium-like Structures in Castilleja.</title>
        <authorList>
            <person name="Buerger M."/>
            <person name="Peterson D."/>
            <person name="Chory J."/>
        </authorList>
    </citation>
    <scope>NUCLEOTIDE SEQUENCE [LARGE SCALE GENOMIC DNA]</scope>
</reference>
<accession>A0ABD3C619</accession>
<keyword evidence="1" id="KW-0472">Membrane</keyword>
<evidence type="ECO:0000256" key="1">
    <source>
        <dbReference type="SAM" id="Phobius"/>
    </source>
</evidence>
<feature type="transmembrane region" description="Helical" evidence="1">
    <location>
        <begin position="42"/>
        <end position="63"/>
    </location>
</feature>
<comment type="caution">
    <text evidence="2">The sequence shown here is derived from an EMBL/GenBank/DDBJ whole genome shotgun (WGS) entry which is preliminary data.</text>
</comment>
<dbReference type="AlphaFoldDB" id="A0ABD3C619"/>
<dbReference type="EMBL" id="JAVIJP010000052">
    <property type="protein sequence ID" value="KAL3625243.1"/>
    <property type="molecule type" value="Genomic_DNA"/>
</dbReference>
<evidence type="ECO:0000313" key="3">
    <source>
        <dbReference type="Proteomes" id="UP001632038"/>
    </source>
</evidence>
<proteinExistence type="predicted"/>
<keyword evidence="1" id="KW-1133">Transmembrane helix</keyword>
<gene>
    <name evidence="2" type="ORF">CASFOL_030697</name>
</gene>
<organism evidence="2 3">
    <name type="scientific">Castilleja foliolosa</name>
    <dbReference type="NCBI Taxonomy" id="1961234"/>
    <lineage>
        <taxon>Eukaryota</taxon>
        <taxon>Viridiplantae</taxon>
        <taxon>Streptophyta</taxon>
        <taxon>Embryophyta</taxon>
        <taxon>Tracheophyta</taxon>
        <taxon>Spermatophyta</taxon>
        <taxon>Magnoliopsida</taxon>
        <taxon>eudicotyledons</taxon>
        <taxon>Gunneridae</taxon>
        <taxon>Pentapetalae</taxon>
        <taxon>asterids</taxon>
        <taxon>lamiids</taxon>
        <taxon>Lamiales</taxon>
        <taxon>Orobanchaceae</taxon>
        <taxon>Pedicularideae</taxon>
        <taxon>Castillejinae</taxon>
        <taxon>Castilleja</taxon>
    </lineage>
</organism>
<name>A0ABD3C619_9LAMI</name>
<dbReference type="Proteomes" id="UP001632038">
    <property type="component" value="Unassembled WGS sequence"/>
</dbReference>
<sequence>MERQGKVLGDQKSFNERLNTVLKDQKNLTLHLRLCKKKERKLKIIIAAIVLVIAFQVMMQPAFGRSRG</sequence>
<keyword evidence="1" id="KW-0812">Transmembrane</keyword>